<sequence>MYIFALFSRTKKKPKGVMSGDLGDHGIGPPLPIQRLGKFSSKTFPTSKLQCGGAPSCWKMILGCKSSCCEMSIGGAASAEVK</sequence>
<comment type="caution">
    <text evidence="1">The sequence shown here is derived from an EMBL/GenBank/DDBJ whole genome shotgun (WGS) entry which is preliminary data.</text>
</comment>
<protein>
    <submittedName>
        <fullName evidence="1">Uncharacterized protein</fullName>
    </submittedName>
</protein>
<organism evidence="1 2">
    <name type="scientific">Araneus ventricosus</name>
    <name type="common">Orbweaver spider</name>
    <name type="synonym">Epeira ventricosa</name>
    <dbReference type="NCBI Taxonomy" id="182803"/>
    <lineage>
        <taxon>Eukaryota</taxon>
        <taxon>Metazoa</taxon>
        <taxon>Ecdysozoa</taxon>
        <taxon>Arthropoda</taxon>
        <taxon>Chelicerata</taxon>
        <taxon>Arachnida</taxon>
        <taxon>Araneae</taxon>
        <taxon>Araneomorphae</taxon>
        <taxon>Entelegynae</taxon>
        <taxon>Araneoidea</taxon>
        <taxon>Araneidae</taxon>
        <taxon>Araneus</taxon>
    </lineage>
</organism>
<evidence type="ECO:0000313" key="2">
    <source>
        <dbReference type="Proteomes" id="UP000499080"/>
    </source>
</evidence>
<accession>A0A4Y2E679</accession>
<keyword evidence="2" id="KW-1185">Reference proteome</keyword>
<proteinExistence type="predicted"/>
<dbReference type="Proteomes" id="UP000499080">
    <property type="component" value="Unassembled WGS sequence"/>
</dbReference>
<reference evidence="1 2" key="1">
    <citation type="journal article" date="2019" name="Sci. Rep.">
        <title>Orb-weaving spider Araneus ventricosus genome elucidates the spidroin gene catalogue.</title>
        <authorList>
            <person name="Kono N."/>
            <person name="Nakamura H."/>
            <person name="Ohtoshi R."/>
            <person name="Moran D.A.P."/>
            <person name="Shinohara A."/>
            <person name="Yoshida Y."/>
            <person name="Fujiwara M."/>
            <person name="Mori M."/>
            <person name="Tomita M."/>
            <person name="Arakawa K."/>
        </authorList>
    </citation>
    <scope>NUCLEOTIDE SEQUENCE [LARGE SCALE GENOMIC DNA]</scope>
</reference>
<dbReference type="AlphaFoldDB" id="A0A4Y2E679"/>
<feature type="non-terminal residue" evidence="1">
    <location>
        <position position="82"/>
    </location>
</feature>
<dbReference type="EMBL" id="BGPR01000517">
    <property type="protein sequence ID" value="GBM24411.1"/>
    <property type="molecule type" value="Genomic_DNA"/>
</dbReference>
<gene>
    <name evidence="1" type="ORF">AVEN_167637_1</name>
</gene>
<evidence type="ECO:0000313" key="1">
    <source>
        <dbReference type="EMBL" id="GBM24411.1"/>
    </source>
</evidence>
<name>A0A4Y2E679_ARAVE</name>